<organism evidence="1 2">
    <name type="scientific">Mauremys mutica</name>
    <name type="common">yellowpond turtle</name>
    <dbReference type="NCBI Taxonomy" id="74926"/>
    <lineage>
        <taxon>Eukaryota</taxon>
        <taxon>Metazoa</taxon>
        <taxon>Chordata</taxon>
        <taxon>Craniata</taxon>
        <taxon>Vertebrata</taxon>
        <taxon>Euteleostomi</taxon>
        <taxon>Archelosauria</taxon>
        <taxon>Testudinata</taxon>
        <taxon>Testudines</taxon>
        <taxon>Cryptodira</taxon>
        <taxon>Durocryptodira</taxon>
        <taxon>Testudinoidea</taxon>
        <taxon>Geoemydidae</taxon>
        <taxon>Geoemydinae</taxon>
        <taxon>Mauremys</taxon>
    </lineage>
</organism>
<evidence type="ECO:0000313" key="1">
    <source>
        <dbReference type="EMBL" id="KAH1181747.1"/>
    </source>
</evidence>
<protein>
    <submittedName>
        <fullName evidence="1">Uncharacterized protein</fullName>
    </submittedName>
</protein>
<sequence>MRLFWLAPDYGKGLSGERVGEPGTFSLPCYGRRAHHHQYRETERTLSEGSLHAAKTIAPCLVPAKAPSQANSALAFQIPPVITPGRFSLCNWAWLCSRITGAFAAGSCTVITPPRDTQEWGLALETAEPSDLTLWAFLCTENR</sequence>
<name>A0A9D3XKS0_9SAUR</name>
<evidence type="ECO:0000313" key="2">
    <source>
        <dbReference type="Proteomes" id="UP000827986"/>
    </source>
</evidence>
<dbReference type="Proteomes" id="UP000827986">
    <property type="component" value="Unassembled WGS sequence"/>
</dbReference>
<comment type="caution">
    <text evidence="1">The sequence shown here is derived from an EMBL/GenBank/DDBJ whole genome shotgun (WGS) entry which is preliminary data.</text>
</comment>
<proteinExistence type="predicted"/>
<reference evidence="1" key="1">
    <citation type="submission" date="2021-09" db="EMBL/GenBank/DDBJ databases">
        <title>The genome of Mauremys mutica provides insights into the evolution of semi-aquatic lifestyle.</title>
        <authorList>
            <person name="Gong S."/>
            <person name="Gao Y."/>
        </authorList>
    </citation>
    <scope>NUCLEOTIDE SEQUENCE</scope>
    <source>
        <strain evidence="1">MM-2020</strain>
        <tissue evidence="1">Muscle</tissue>
    </source>
</reference>
<gene>
    <name evidence="1" type="ORF">KIL84_005473</name>
</gene>
<dbReference type="EMBL" id="JAHDVG010000468">
    <property type="protein sequence ID" value="KAH1181747.1"/>
    <property type="molecule type" value="Genomic_DNA"/>
</dbReference>
<accession>A0A9D3XKS0</accession>
<keyword evidence="2" id="KW-1185">Reference proteome</keyword>
<dbReference type="AlphaFoldDB" id="A0A9D3XKS0"/>